<dbReference type="InterPro" id="IPR002347">
    <property type="entry name" value="SDR_fam"/>
</dbReference>
<dbReference type="AlphaFoldDB" id="A0A8J3C5B5"/>
<dbReference type="PANTHER" id="PTHR44169">
    <property type="entry name" value="NADPH-DEPENDENT 1-ACYLDIHYDROXYACETONE PHOSPHATE REDUCTASE"/>
    <property type="match status" value="1"/>
</dbReference>
<evidence type="ECO:0000256" key="3">
    <source>
        <dbReference type="RuleBase" id="RU000363"/>
    </source>
</evidence>
<evidence type="ECO:0000313" key="5">
    <source>
        <dbReference type="Proteomes" id="UP000656042"/>
    </source>
</evidence>
<dbReference type="InterPro" id="IPR020904">
    <property type="entry name" value="Sc_DH/Rdtase_CS"/>
</dbReference>
<evidence type="ECO:0000256" key="2">
    <source>
        <dbReference type="ARBA" id="ARBA00023002"/>
    </source>
</evidence>
<dbReference type="PROSITE" id="PS00061">
    <property type="entry name" value="ADH_SHORT"/>
    <property type="match status" value="1"/>
</dbReference>
<accession>A0A8J3C5B5</accession>
<organism evidence="4 5">
    <name type="scientific">Mangrovihabitans endophyticus</name>
    <dbReference type="NCBI Taxonomy" id="1751298"/>
    <lineage>
        <taxon>Bacteria</taxon>
        <taxon>Bacillati</taxon>
        <taxon>Actinomycetota</taxon>
        <taxon>Actinomycetes</taxon>
        <taxon>Micromonosporales</taxon>
        <taxon>Micromonosporaceae</taxon>
        <taxon>Mangrovihabitans</taxon>
    </lineage>
</organism>
<evidence type="ECO:0000256" key="1">
    <source>
        <dbReference type="ARBA" id="ARBA00006484"/>
    </source>
</evidence>
<reference evidence="4" key="1">
    <citation type="journal article" date="2014" name="Int. J. Syst. Evol. Microbiol.">
        <title>Complete genome sequence of Corynebacterium casei LMG S-19264T (=DSM 44701T), isolated from a smear-ripened cheese.</title>
        <authorList>
            <consortium name="US DOE Joint Genome Institute (JGI-PGF)"/>
            <person name="Walter F."/>
            <person name="Albersmeier A."/>
            <person name="Kalinowski J."/>
            <person name="Ruckert C."/>
        </authorList>
    </citation>
    <scope>NUCLEOTIDE SEQUENCE</scope>
    <source>
        <strain evidence="4">CGMCC 4.7299</strain>
    </source>
</reference>
<proteinExistence type="inferred from homology"/>
<dbReference type="SUPFAM" id="SSF51735">
    <property type="entry name" value="NAD(P)-binding Rossmann-fold domains"/>
    <property type="match status" value="1"/>
</dbReference>
<evidence type="ECO:0000313" key="4">
    <source>
        <dbReference type="EMBL" id="GGL20050.1"/>
    </source>
</evidence>
<dbReference type="PRINTS" id="PR00081">
    <property type="entry name" value="GDHRDH"/>
</dbReference>
<gene>
    <name evidence="4" type="ORF">GCM10012284_63310</name>
</gene>
<dbReference type="PRINTS" id="PR00080">
    <property type="entry name" value="SDRFAMILY"/>
</dbReference>
<dbReference type="Proteomes" id="UP000656042">
    <property type="component" value="Unassembled WGS sequence"/>
</dbReference>
<comment type="similarity">
    <text evidence="1 3">Belongs to the short-chain dehydrogenases/reductases (SDR) family.</text>
</comment>
<dbReference type="EMBL" id="BMMX01000073">
    <property type="protein sequence ID" value="GGL20050.1"/>
    <property type="molecule type" value="Genomic_DNA"/>
</dbReference>
<keyword evidence="5" id="KW-1185">Reference proteome</keyword>
<reference evidence="4" key="2">
    <citation type="submission" date="2020-09" db="EMBL/GenBank/DDBJ databases">
        <authorList>
            <person name="Sun Q."/>
            <person name="Zhou Y."/>
        </authorList>
    </citation>
    <scope>NUCLEOTIDE SEQUENCE</scope>
    <source>
        <strain evidence="4">CGMCC 4.7299</strain>
    </source>
</reference>
<protein>
    <recommendedName>
        <fullName evidence="6">Oxidoreductase</fullName>
    </recommendedName>
</protein>
<sequence>MITGRSSERLERAATANPGLLTYRNDIGRPEEREQLADHVRAAMPNLDTIINNAGIQRRIGLAADNASWAERQAEIDILLAGPVQLNHLLIPTMLRHGRRSMIVNVTSGGAFIPQPFAPLYSACKAALHSYTVNLRYALANTPCRVVELIPPAVATALAGTGNTHGAPPDDFCDTVFSALRDGTDNEIGYGMTDSPAFKTQMRAATAAFEQFATRFPIEAYAPVTAE</sequence>
<dbReference type="Gene3D" id="3.40.50.720">
    <property type="entry name" value="NAD(P)-binding Rossmann-like Domain"/>
    <property type="match status" value="1"/>
</dbReference>
<dbReference type="PANTHER" id="PTHR44169:SF6">
    <property type="entry name" value="NADPH-DEPENDENT 1-ACYLDIHYDROXYACETONE PHOSPHATE REDUCTASE"/>
    <property type="match status" value="1"/>
</dbReference>
<dbReference type="GO" id="GO:0016491">
    <property type="term" value="F:oxidoreductase activity"/>
    <property type="evidence" value="ECO:0007669"/>
    <property type="project" value="UniProtKB-KW"/>
</dbReference>
<evidence type="ECO:0008006" key="6">
    <source>
        <dbReference type="Google" id="ProtNLM"/>
    </source>
</evidence>
<name>A0A8J3C5B5_9ACTN</name>
<dbReference type="Pfam" id="PF00106">
    <property type="entry name" value="adh_short"/>
    <property type="match status" value="1"/>
</dbReference>
<dbReference type="InterPro" id="IPR036291">
    <property type="entry name" value="NAD(P)-bd_dom_sf"/>
</dbReference>
<keyword evidence="2" id="KW-0560">Oxidoreductase</keyword>
<comment type="caution">
    <text evidence="4">The sequence shown here is derived from an EMBL/GenBank/DDBJ whole genome shotgun (WGS) entry which is preliminary data.</text>
</comment>